<keyword evidence="2" id="KW-0472">Membrane</keyword>
<dbReference type="InterPro" id="IPR003423">
    <property type="entry name" value="OMP_efflux"/>
</dbReference>
<gene>
    <name evidence="3" type="ORF">FX155_02000</name>
</gene>
<accession>A0A6N7VWB8</accession>
<reference evidence="3 4" key="1">
    <citation type="submission" date="2019-08" db="EMBL/GenBank/DDBJ databases">
        <title>In-depth cultivation of the pig gut microbiome towards novel bacterial diversity and tailored functional studies.</title>
        <authorList>
            <person name="Wylensek D."/>
            <person name="Hitch T.C.A."/>
            <person name="Clavel T."/>
        </authorList>
    </citation>
    <scope>NUCLEOTIDE SEQUENCE [LARGE SCALE GENOMIC DNA]</scope>
    <source>
        <strain evidence="3 4">WCA-389-WT-5B</strain>
    </source>
</reference>
<dbReference type="PANTHER" id="PTHR30203:SF31">
    <property type="entry name" value="RND EFFLUX SYSTEM, OUTER MEMBRANE LIPOPROTEIN, NODT"/>
    <property type="match status" value="1"/>
</dbReference>
<keyword evidence="2" id="KW-0812">Transmembrane</keyword>
<dbReference type="GO" id="GO:0015562">
    <property type="term" value="F:efflux transmembrane transporter activity"/>
    <property type="evidence" value="ECO:0007669"/>
    <property type="project" value="InterPro"/>
</dbReference>
<keyword evidence="2" id="KW-1134">Transmembrane beta strand</keyword>
<proteinExistence type="inferred from homology"/>
<keyword evidence="2" id="KW-0449">Lipoprotein</keyword>
<dbReference type="GO" id="GO:0005886">
    <property type="term" value="C:plasma membrane"/>
    <property type="evidence" value="ECO:0007669"/>
    <property type="project" value="UniProtKB-SubCell"/>
</dbReference>
<dbReference type="Proteomes" id="UP000441455">
    <property type="component" value="Unassembled WGS sequence"/>
</dbReference>
<name>A0A6N7VWB8_ACIFE</name>
<comment type="subcellular location">
    <subcellularLocation>
        <location evidence="2">Cell membrane</location>
        <topology evidence="2">Lipid-anchor</topology>
    </subcellularLocation>
</comment>
<feature type="chain" id="PRO_5027146496" evidence="2">
    <location>
        <begin position="28"/>
        <end position="511"/>
    </location>
</feature>
<dbReference type="OrthoDB" id="9770517at2"/>
<dbReference type="SUPFAM" id="SSF56954">
    <property type="entry name" value="Outer membrane efflux proteins (OEP)"/>
    <property type="match status" value="1"/>
</dbReference>
<dbReference type="AlphaFoldDB" id="A0A6N7VWB8"/>
<keyword evidence="2" id="KW-0564">Palmitate</keyword>
<evidence type="ECO:0000256" key="2">
    <source>
        <dbReference type="RuleBase" id="RU362097"/>
    </source>
</evidence>
<protein>
    <submittedName>
        <fullName evidence="3">Efflux transporter outer membrane subunit</fullName>
    </submittedName>
</protein>
<comment type="caution">
    <text evidence="3">The sequence shown here is derived from an EMBL/GenBank/DDBJ whole genome shotgun (WGS) entry which is preliminary data.</text>
</comment>
<feature type="signal peptide" evidence="2">
    <location>
        <begin position="1"/>
        <end position="27"/>
    </location>
</feature>
<dbReference type="EMBL" id="VULN01000002">
    <property type="protein sequence ID" value="MSS81391.1"/>
    <property type="molecule type" value="Genomic_DNA"/>
</dbReference>
<evidence type="ECO:0000256" key="1">
    <source>
        <dbReference type="ARBA" id="ARBA00007613"/>
    </source>
</evidence>
<sequence length="511" mass="56549">MTMKWWKPVVVGLSLTLAPGMMQPALAGKKDPQPKAVKMPSWTELAQKQPAAYDKATPEARLSEEQLADWWKTFQDPKLDALIELSLKNNRDLQAAQARVEEARAQLGISKGEALPWLNVGGTYGRYEAPQGVNDKISDMSPYPGMINPPNRNSSVAGLGIDASWEPDFFGRLKAKKQSAAHNLAAQHAALYSTWVTLSAETALNYVSLRTLQQDLDLLERHAALEGEKADLLQTNYNAGLISGYPLEAMRTQEQNTRAEIPRTRQSIQETLTRLSILTGTEPGQLNDLLEPEDLPEIDPELYHAIPANLMRQRPDIRAAEERLEAQIARTKEARAELKPRFTLDGFLGLITLGGGNLFGSGAHSFAIAPSFTFPLFHGGQLRQNVKLQDARAKEYQAQYENTVLKAAGEVQDAMTGIVQEKERKDKLTAGVDNAQGAFDLAENRFQAGLSDYQPVLDSERTLLTMKRQENRSRGQELADLIHLYKALGGGWQPLSDAEQAEISRAEGKDK</sequence>
<dbReference type="NCBIfam" id="TIGR01845">
    <property type="entry name" value="outer_NodT"/>
    <property type="match status" value="1"/>
</dbReference>
<comment type="similarity">
    <text evidence="1 2">Belongs to the outer membrane factor (OMF) (TC 1.B.17) family.</text>
</comment>
<evidence type="ECO:0000313" key="4">
    <source>
        <dbReference type="Proteomes" id="UP000441455"/>
    </source>
</evidence>
<dbReference type="PANTHER" id="PTHR30203">
    <property type="entry name" value="OUTER MEMBRANE CATION EFFLUX PROTEIN"/>
    <property type="match status" value="1"/>
</dbReference>
<evidence type="ECO:0000313" key="3">
    <source>
        <dbReference type="EMBL" id="MSS81391.1"/>
    </source>
</evidence>
<organism evidence="3 4">
    <name type="scientific">Acidaminococcus fermentans</name>
    <dbReference type="NCBI Taxonomy" id="905"/>
    <lineage>
        <taxon>Bacteria</taxon>
        <taxon>Bacillati</taxon>
        <taxon>Bacillota</taxon>
        <taxon>Negativicutes</taxon>
        <taxon>Acidaminococcales</taxon>
        <taxon>Acidaminococcaceae</taxon>
        <taxon>Acidaminococcus</taxon>
    </lineage>
</organism>
<dbReference type="Pfam" id="PF02321">
    <property type="entry name" value="OEP"/>
    <property type="match status" value="2"/>
</dbReference>
<dbReference type="InterPro" id="IPR010131">
    <property type="entry name" value="MdtP/NodT-like"/>
</dbReference>
<dbReference type="Gene3D" id="1.20.1600.10">
    <property type="entry name" value="Outer membrane efflux proteins (OEP)"/>
    <property type="match status" value="1"/>
</dbReference>
<dbReference type="Gene3D" id="2.20.200.10">
    <property type="entry name" value="Outer membrane efflux proteins (OEP)"/>
    <property type="match status" value="1"/>
</dbReference>
<keyword evidence="2" id="KW-0732">Signal</keyword>